<evidence type="ECO:0000256" key="3">
    <source>
        <dbReference type="ARBA" id="ARBA00022741"/>
    </source>
</evidence>
<dbReference type="InterPro" id="IPR011009">
    <property type="entry name" value="Kinase-like_dom_sf"/>
</dbReference>
<accession>A0A4P6K4A7</accession>
<keyword evidence="8" id="KW-0723">Serine/threonine-protein kinase</keyword>
<dbReference type="OrthoDB" id="9814968at2"/>
<proteinExistence type="predicted"/>
<dbReference type="CDD" id="cd14014">
    <property type="entry name" value="STKc_PknB_like"/>
    <property type="match status" value="1"/>
</dbReference>
<dbReference type="PANTHER" id="PTHR43289">
    <property type="entry name" value="MITOGEN-ACTIVATED PROTEIN KINASE KINASE KINASE 20-RELATED"/>
    <property type="match status" value="1"/>
</dbReference>
<dbReference type="KEGG" id="kbs:EPA93_47130"/>
<evidence type="ECO:0000313" key="8">
    <source>
        <dbReference type="EMBL" id="QBD83138.1"/>
    </source>
</evidence>
<evidence type="ECO:0000256" key="6">
    <source>
        <dbReference type="PROSITE-ProRule" id="PRU10141"/>
    </source>
</evidence>
<dbReference type="Gene3D" id="1.10.510.10">
    <property type="entry name" value="Transferase(Phosphotransferase) domain 1"/>
    <property type="match status" value="1"/>
</dbReference>
<keyword evidence="3 6" id="KW-0547">Nucleotide-binding</keyword>
<evidence type="ECO:0000256" key="4">
    <source>
        <dbReference type="ARBA" id="ARBA00022777"/>
    </source>
</evidence>
<protein>
    <recommendedName>
        <fullName evidence="1">non-specific serine/threonine protein kinase</fullName>
        <ecNumber evidence="1">2.7.11.1</ecNumber>
    </recommendedName>
</protein>
<dbReference type="GO" id="GO:0005524">
    <property type="term" value="F:ATP binding"/>
    <property type="evidence" value="ECO:0007669"/>
    <property type="project" value="UniProtKB-UniRule"/>
</dbReference>
<dbReference type="EC" id="2.7.11.1" evidence="1"/>
<keyword evidence="2" id="KW-0808">Transferase</keyword>
<sequence>MQISRWIGKYRPIKLLGRGDFSEVYLAEDPHLQTQVAIKVLNPHANSNVHRLFNESIRTMARMDHAHIISVHDFGEQNNAPFCVMAYAACGSIRQWLQDVKSMPLKSMVTYVKQIAKALQYAHDLNIVHQRLKPENILLDEEGSVLLSDFGPTEIRGSLLPSLSPSALRYMAPEQIMGRAQALSDQYVLGLIIYEWLMGAPPFTGAPTEVFEQQMKGTPASLREKIPALSSLLEEVVMIALSKDPKNRFARINSFAFAFEQAARESLSNPGI</sequence>
<dbReference type="Proteomes" id="UP000290365">
    <property type="component" value="Chromosome"/>
</dbReference>
<evidence type="ECO:0000256" key="5">
    <source>
        <dbReference type="ARBA" id="ARBA00022840"/>
    </source>
</evidence>
<keyword evidence="5 6" id="KW-0067">ATP-binding</keyword>
<dbReference type="Pfam" id="PF00069">
    <property type="entry name" value="Pkinase"/>
    <property type="match status" value="1"/>
</dbReference>
<dbReference type="AlphaFoldDB" id="A0A4P6K4A7"/>
<evidence type="ECO:0000313" key="9">
    <source>
        <dbReference type="Proteomes" id="UP000290365"/>
    </source>
</evidence>
<dbReference type="InterPro" id="IPR000719">
    <property type="entry name" value="Prot_kinase_dom"/>
</dbReference>
<feature type="domain" description="Protein kinase" evidence="7">
    <location>
        <begin position="10"/>
        <end position="260"/>
    </location>
</feature>
<keyword evidence="4 8" id="KW-0418">Kinase</keyword>
<dbReference type="RefSeq" id="WP_129894205.1">
    <property type="nucleotide sequence ID" value="NZ_CP035758.1"/>
</dbReference>
<dbReference type="GO" id="GO:0004674">
    <property type="term" value="F:protein serine/threonine kinase activity"/>
    <property type="evidence" value="ECO:0007669"/>
    <property type="project" value="UniProtKB-KW"/>
</dbReference>
<dbReference type="SUPFAM" id="SSF56112">
    <property type="entry name" value="Protein kinase-like (PK-like)"/>
    <property type="match status" value="1"/>
</dbReference>
<evidence type="ECO:0000259" key="7">
    <source>
        <dbReference type="PROSITE" id="PS50011"/>
    </source>
</evidence>
<evidence type="ECO:0000256" key="1">
    <source>
        <dbReference type="ARBA" id="ARBA00012513"/>
    </source>
</evidence>
<dbReference type="PROSITE" id="PS50011">
    <property type="entry name" value="PROTEIN_KINASE_DOM"/>
    <property type="match status" value="1"/>
</dbReference>
<dbReference type="InterPro" id="IPR017441">
    <property type="entry name" value="Protein_kinase_ATP_BS"/>
</dbReference>
<organism evidence="8 9">
    <name type="scientific">Ktedonosporobacter rubrisoli</name>
    <dbReference type="NCBI Taxonomy" id="2509675"/>
    <lineage>
        <taxon>Bacteria</taxon>
        <taxon>Bacillati</taxon>
        <taxon>Chloroflexota</taxon>
        <taxon>Ktedonobacteria</taxon>
        <taxon>Ktedonobacterales</taxon>
        <taxon>Ktedonosporobacteraceae</taxon>
        <taxon>Ktedonosporobacter</taxon>
    </lineage>
</organism>
<dbReference type="EMBL" id="CP035758">
    <property type="protein sequence ID" value="QBD83138.1"/>
    <property type="molecule type" value="Genomic_DNA"/>
</dbReference>
<gene>
    <name evidence="8" type="ORF">EPA93_47130</name>
</gene>
<dbReference type="PROSITE" id="PS00107">
    <property type="entry name" value="PROTEIN_KINASE_ATP"/>
    <property type="match status" value="1"/>
</dbReference>
<reference evidence="8 9" key="1">
    <citation type="submission" date="2019-01" db="EMBL/GenBank/DDBJ databases">
        <title>Ktedonosporobacter rubrisoli SCAWS-G2.</title>
        <authorList>
            <person name="Huang Y."/>
            <person name="Yan B."/>
        </authorList>
    </citation>
    <scope>NUCLEOTIDE SEQUENCE [LARGE SCALE GENOMIC DNA]</scope>
    <source>
        <strain evidence="8 9">SCAWS-G2</strain>
    </source>
</reference>
<dbReference type="PANTHER" id="PTHR43289:SF6">
    <property type="entry name" value="SERINE_THREONINE-PROTEIN KINASE NEKL-3"/>
    <property type="match status" value="1"/>
</dbReference>
<dbReference type="Gene3D" id="3.30.200.20">
    <property type="entry name" value="Phosphorylase Kinase, domain 1"/>
    <property type="match status" value="1"/>
</dbReference>
<evidence type="ECO:0000256" key="2">
    <source>
        <dbReference type="ARBA" id="ARBA00022679"/>
    </source>
</evidence>
<feature type="binding site" evidence="6">
    <location>
        <position position="39"/>
    </location>
    <ligand>
        <name>ATP</name>
        <dbReference type="ChEBI" id="CHEBI:30616"/>
    </ligand>
</feature>
<name>A0A4P6K4A7_KTERU</name>
<keyword evidence="9" id="KW-1185">Reference proteome</keyword>